<evidence type="ECO:0000313" key="11">
    <source>
        <dbReference type="EMBL" id="CAE0828872.1"/>
    </source>
</evidence>
<feature type="compositionally biased region" description="Basic and acidic residues" evidence="8">
    <location>
        <begin position="176"/>
        <end position="187"/>
    </location>
</feature>
<dbReference type="PANTHER" id="PTHR34790">
    <property type="entry name" value="PHOTOSYSTEM II CORE COMPLEX PROTEINS PSBY, CHLOROPLASTIC"/>
    <property type="match status" value="1"/>
</dbReference>
<evidence type="ECO:0000256" key="1">
    <source>
        <dbReference type="ARBA" id="ARBA00004370"/>
    </source>
</evidence>
<evidence type="ECO:0000256" key="3">
    <source>
        <dbReference type="ARBA" id="ARBA00022692"/>
    </source>
</evidence>
<dbReference type="GO" id="GO:0015979">
    <property type="term" value="P:photosynthesis"/>
    <property type="evidence" value="ECO:0007669"/>
    <property type="project" value="UniProtKB-KW"/>
</dbReference>
<gene>
    <name evidence="10" type="ORF">EGYM00163_LOCUS40149</name>
    <name evidence="11" type="ORF">EGYM00163_LOCUS40150</name>
    <name evidence="12" type="ORF">EGYM00163_LOCUS40151</name>
    <name evidence="13" type="ORF">EGYM00163_LOCUS40153</name>
</gene>
<evidence type="ECO:0000256" key="8">
    <source>
        <dbReference type="SAM" id="MobiDB-lite"/>
    </source>
</evidence>
<feature type="transmembrane region" description="Helical" evidence="9">
    <location>
        <begin position="83"/>
        <end position="102"/>
    </location>
</feature>
<evidence type="ECO:0000313" key="12">
    <source>
        <dbReference type="EMBL" id="CAE0828873.1"/>
    </source>
</evidence>
<feature type="region of interest" description="Disordered" evidence="8">
    <location>
        <begin position="176"/>
        <end position="202"/>
    </location>
</feature>
<evidence type="ECO:0000256" key="2">
    <source>
        <dbReference type="ARBA" id="ARBA00022531"/>
    </source>
</evidence>
<protein>
    <recommendedName>
        <fullName evidence="14">Photosystem II PsbY protein</fullName>
    </recommendedName>
</protein>
<dbReference type="InterPro" id="IPR009388">
    <property type="entry name" value="PSII_PsbY"/>
</dbReference>
<dbReference type="GO" id="GO:0030145">
    <property type="term" value="F:manganese ion binding"/>
    <property type="evidence" value="ECO:0007669"/>
    <property type="project" value="InterPro"/>
</dbReference>
<dbReference type="InterPro" id="IPR038760">
    <property type="entry name" value="PsbY_plant"/>
</dbReference>
<reference evidence="10" key="1">
    <citation type="submission" date="2021-01" db="EMBL/GenBank/DDBJ databases">
        <authorList>
            <person name="Corre E."/>
            <person name="Pelletier E."/>
            <person name="Niang G."/>
            <person name="Scheremetjew M."/>
            <person name="Finn R."/>
            <person name="Kale V."/>
            <person name="Holt S."/>
            <person name="Cochrane G."/>
            <person name="Meng A."/>
            <person name="Brown T."/>
            <person name="Cohen L."/>
        </authorList>
    </citation>
    <scope>NUCLEOTIDE SEQUENCE</scope>
    <source>
        <strain evidence="10">CCMP1594</strain>
    </source>
</reference>
<keyword evidence="3 9" id="KW-0812">Transmembrane</keyword>
<evidence type="ECO:0000256" key="6">
    <source>
        <dbReference type="ARBA" id="ARBA00023136"/>
    </source>
</evidence>
<comment type="subcellular location">
    <subcellularLocation>
        <location evidence="1">Membrane</location>
    </subcellularLocation>
</comment>
<evidence type="ECO:0000256" key="5">
    <source>
        <dbReference type="ARBA" id="ARBA00023078"/>
    </source>
</evidence>
<accession>A0A6T2FRC9</accession>
<evidence type="ECO:0000313" key="13">
    <source>
        <dbReference type="EMBL" id="CAE0828875.1"/>
    </source>
</evidence>
<evidence type="ECO:0000256" key="9">
    <source>
        <dbReference type="SAM" id="Phobius"/>
    </source>
</evidence>
<organism evidence="10">
    <name type="scientific">Eutreptiella gymnastica</name>
    <dbReference type="NCBI Taxonomy" id="73025"/>
    <lineage>
        <taxon>Eukaryota</taxon>
        <taxon>Discoba</taxon>
        <taxon>Euglenozoa</taxon>
        <taxon>Euglenida</taxon>
        <taxon>Spirocuta</taxon>
        <taxon>Euglenophyceae</taxon>
        <taxon>Eutreptiales</taxon>
        <taxon>Eutreptiaceae</taxon>
        <taxon>Eutreptiella</taxon>
    </lineage>
</organism>
<feature type="transmembrane region" description="Helical" evidence="9">
    <location>
        <begin position="146"/>
        <end position="166"/>
    </location>
</feature>
<dbReference type="AlphaFoldDB" id="A0A6T2FRC9"/>
<keyword evidence="2" id="KW-0602">Photosynthesis</keyword>
<dbReference type="GO" id="GO:0009523">
    <property type="term" value="C:photosystem II"/>
    <property type="evidence" value="ECO:0007669"/>
    <property type="project" value="UniProtKB-KW"/>
</dbReference>
<proteinExistence type="predicted"/>
<dbReference type="GO" id="GO:0045454">
    <property type="term" value="P:cell redox homeostasis"/>
    <property type="evidence" value="ECO:0007669"/>
    <property type="project" value="TreeGrafter"/>
</dbReference>
<dbReference type="Pfam" id="PF06298">
    <property type="entry name" value="PsbY"/>
    <property type="match status" value="1"/>
</dbReference>
<keyword evidence="4 9" id="KW-1133">Transmembrane helix</keyword>
<dbReference type="PANTHER" id="PTHR34790:SF1">
    <property type="entry name" value="PHOTOSYSTEM II CORE COMPLEX PROTEINS PSBY, CHLOROPLASTIC"/>
    <property type="match status" value="1"/>
</dbReference>
<sequence length="202" mass="20409">MAVVCGLVGAASVAHFVAAPAATEMYAPVAVRPAVTSQAAVAPAASLAPLSAPIAAVAEQQQAEEVYEASAPAFEAQQPSTPWAPLVGLLSIPVGLVALALRRKAPARDADVEAGFAPTAAAAATLVAAQPALASQEVAQVAADNRLLALGGILVPALGWVAFNAASPAFRQLDEMGEKAAERDGKVRRGAPPPQKKTRGRR</sequence>
<evidence type="ECO:0000256" key="7">
    <source>
        <dbReference type="ARBA" id="ARBA00023276"/>
    </source>
</evidence>
<dbReference type="EMBL" id="HBJA01116737">
    <property type="protein sequence ID" value="CAE0828873.1"/>
    <property type="molecule type" value="Transcribed_RNA"/>
</dbReference>
<evidence type="ECO:0008006" key="14">
    <source>
        <dbReference type="Google" id="ProtNLM"/>
    </source>
</evidence>
<keyword evidence="5" id="KW-0793">Thylakoid</keyword>
<dbReference type="EMBL" id="HBJA01116735">
    <property type="protein sequence ID" value="CAE0828871.1"/>
    <property type="molecule type" value="Transcribed_RNA"/>
</dbReference>
<dbReference type="EMBL" id="HBJA01116736">
    <property type="protein sequence ID" value="CAE0828872.1"/>
    <property type="molecule type" value="Transcribed_RNA"/>
</dbReference>
<feature type="transmembrane region" description="Helical" evidence="9">
    <location>
        <begin position="114"/>
        <end position="134"/>
    </location>
</feature>
<evidence type="ECO:0000256" key="4">
    <source>
        <dbReference type="ARBA" id="ARBA00022989"/>
    </source>
</evidence>
<keyword evidence="7" id="KW-0604">Photosystem II</keyword>
<evidence type="ECO:0000313" key="10">
    <source>
        <dbReference type="EMBL" id="CAE0828871.1"/>
    </source>
</evidence>
<name>A0A6T2FRC9_9EUGL</name>
<dbReference type="EMBL" id="HBJA01116739">
    <property type="protein sequence ID" value="CAE0828875.1"/>
    <property type="molecule type" value="Transcribed_RNA"/>
</dbReference>
<keyword evidence="6 9" id="KW-0472">Membrane</keyword>
<dbReference type="GO" id="GO:0009534">
    <property type="term" value="C:chloroplast thylakoid"/>
    <property type="evidence" value="ECO:0007669"/>
    <property type="project" value="TreeGrafter"/>
</dbReference>